<feature type="non-terminal residue" evidence="3">
    <location>
        <position position="1"/>
    </location>
</feature>
<protein>
    <recommendedName>
        <fullName evidence="2">GIY-YIG domain-containing protein</fullName>
    </recommendedName>
</protein>
<evidence type="ECO:0000256" key="1">
    <source>
        <dbReference type="SAM" id="Phobius"/>
    </source>
</evidence>
<dbReference type="InterPro" id="IPR035901">
    <property type="entry name" value="GIY-YIG_endonuc_sf"/>
</dbReference>
<dbReference type="EMBL" id="CAJOBA010054165">
    <property type="protein sequence ID" value="CAF4272295.1"/>
    <property type="molecule type" value="Genomic_DNA"/>
</dbReference>
<dbReference type="EMBL" id="CAJNOK010032234">
    <property type="protein sequence ID" value="CAF1481890.1"/>
    <property type="molecule type" value="Genomic_DNA"/>
</dbReference>
<dbReference type="CDD" id="cd10442">
    <property type="entry name" value="GIY-YIG_PLEs"/>
    <property type="match status" value="1"/>
</dbReference>
<dbReference type="AlphaFoldDB" id="A0A8S2FIZ8"/>
<sequence>MFFTLPYYGHESDILAERLKKISRKLLPTIQLNIAFRKTMTLKAIFLPLQKGKDESKNTMKLVYKIPCKDCNISYIGETGRQLTTRMKEHQKDIKKNTLTSAVAQHANSKSHSFDFDKVEKLAYESDWRKRTIKESLYTQFAYVPKARNRQIKLLNLVKILNMYFVAVLYKLFYFIIPTAIPSNYFNLLRSLYGEVLFSTIRQTERLTLKLQKTKCDLEYLRLCLIYGLTPTFIKIKLWKKRMKNHQQYELFKRYCLQQEYASRFKDLKRYEEEINGLMNHLQLKLTASDYEKLQLHFLEKCKLLRNKTVTSHTKKLERLNRGPLGQNYEQLKSKIVHNLSSYTLSQVEERLLCRGYNFCYENKVINFTEFQTEIELNMSRIEELIRNVKRKRTSNISDDEKEAIKSLKNNTNIVICRADKGNAI</sequence>
<dbReference type="Pfam" id="PF01541">
    <property type="entry name" value="GIY-YIG"/>
    <property type="match status" value="1"/>
</dbReference>
<accession>A0A8S2FIZ8</accession>
<feature type="domain" description="GIY-YIG" evidence="2">
    <location>
        <begin position="59"/>
        <end position="140"/>
    </location>
</feature>
<evidence type="ECO:0000313" key="3">
    <source>
        <dbReference type="EMBL" id="CAF1481890.1"/>
    </source>
</evidence>
<feature type="transmembrane region" description="Helical" evidence="1">
    <location>
        <begin position="160"/>
        <end position="181"/>
    </location>
</feature>
<dbReference type="Proteomes" id="UP000682733">
    <property type="component" value="Unassembled WGS sequence"/>
</dbReference>
<dbReference type="Gene3D" id="3.40.1440.10">
    <property type="entry name" value="GIY-YIG endonuclease"/>
    <property type="match status" value="1"/>
</dbReference>
<name>A0A8S2FIZ8_9BILA</name>
<keyword evidence="1" id="KW-1133">Transmembrane helix</keyword>
<proteinExistence type="predicted"/>
<organism evidence="3 5">
    <name type="scientific">Didymodactylos carnosus</name>
    <dbReference type="NCBI Taxonomy" id="1234261"/>
    <lineage>
        <taxon>Eukaryota</taxon>
        <taxon>Metazoa</taxon>
        <taxon>Spiralia</taxon>
        <taxon>Gnathifera</taxon>
        <taxon>Rotifera</taxon>
        <taxon>Eurotatoria</taxon>
        <taxon>Bdelloidea</taxon>
        <taxon>Philodinida</taxon>
        <taxon>Philodinidae</taxon>
        <taxon>Didymodactylos</taxon>
    </lineage>
</organism>
<keyword evidence="1" id="KW-0812">Transmembrane</keyword>
<evidence type="ECO:0000259" key="2">
    <source>
        <dbReference type="PROSITE" id="PS50164"/>
    </source>
</evidence>
<dbReference type="Proteomes" id="UP000677228">
    <property type="component" value="Unassembled WGS sequence"/>
</dbReference>
<gene>
    <name evidence="3" type="ORF">OVA965_LOCUS36105</name>
    <name evidence="4" type="ORF">TMI583_LOCUS37101</name>
</gene>
<comment type="caution">
    <text evidence="3">The sequence shown here is derived from an EMBL/GenBank/DDBJ whole genome shotgun (WGS) entry which is preliminary data.</text>
</comment>
<dbReference type="PROSITE" id="PS50164">
    <property type="entry name" value="GIY_YIG"/>
    <property type="match status" value="1"/>
</dbReference>
<dbReference type="InterPro" id="IPR000305">
    <property type="entry name" value="GIY-YIG_endonuc"/>
</dbReference>
<evidence type="ECO:0000313" key="4">
    <source>
        <dbReference type="EMBL" id="CAF4272295.1"/>
    </source>
</evidence>
<reference evidence="3" key="1">
    <citation type="submission" date="2021-02" db="EMBL/GenBank/DDBJ databases">
        <authorList>
            <person name="Nowell W R."/>
        </authorList>
    </citation>
    <scope>NUCLEOTIDE SEQUENCE</scope>
</reference>
<evidence type="ECO:0000313" key="5">
    <source>
        <dbReference type="Proteomes" id="UP000677228"/>
    </source>
</evidence>
<keyword evidence="1" id="KW-0472">Membrane</keyword>